<organism evidence="1 2">
    <name type="scientific">Lipomyces tetrasporus</name>
    <dbReference type="NCBI Taxonomy" id="54092"/>
    <lineage>
        <taxon>Eukaryota</taxon>
        <taxon>Fungi</taxon>
        <taxon>Dikarya</taxon>
        <taxon>Ascomycota</taxon>
        <taxon>Saccharomycotina</taxon>
        <taxon>Lipomycetes</taxon>
        <taxon>Lipomycetales</taxon>
        <taxon>Lipomycetaceae</taxon>
        <taxon>Lipomyces</taxon>
    </lineage>
</organism>
<accession>A0AAD7QYG3</accession>
<evidence type="ECO:0000313" key="2">
    <source>
        <dbReference type="Proteomes" id="UP001217417"/>
    </source>
</evidence>
<dbReference type="EMBL" id="JARPMG010000001">
    <property type="protein sequence ID" value="KAJ8103681.1"/>
    <property type="molecule type" value="Genomic_DNA"/>
</dbReference>
<comment type="caution">
    <text evidence="1">The sequence shown here is derived from an EMBL/GenBank/DDBJ whole genome shotgun (WGS) entry which is preliminary data.</text>
</comment>
<evidence type="ECO:0000313" key="1">
    <source>
        <dbReference type="EMBL" id="KAJ8103681.1"/>
    </source>
</evidence>
<proteinExistence type="predicted"/>
<dbReference type="Proteomes" id="UP001217417">
    <property type="component" value="Unassembled WGS sequence"/>
</dbReference>
<dbReference type="RefSeq" id="XP_056047131.1">
    <property type="nucleotide sequence ID" value="XM_056184743.1"/>
</dbReference>
<name>A0AAD7QYG3_9ASCO</name>
<keyword evidence="2" id="KW-1185">Reference proteome</keyword>
<gene>
    <name evidence="1" type="ORF">POJ06DRAFT_180275</name>
</gene>
<dbReference type="AlphaFoldDB" id="A0AAD7QYG3"/>
<reference evidence="1" key="1">
    <citation type="submission" date="2023-03" db="EMBL/GenBank/DDBJ databases">
        <title>Near-Complete genome sequence of Lipomyces tetrasporous NRRL Y-64009, an oleaginous yeast capable of growing on lignocellulosic hydrolysates.</title>
        <authorList>
            <consortium name="Lawrence Berkeley National Laboratory"/>
            <person name="Jagtap S.S."/>
            <person name="Liu J.-J."/>
            <person name="Walukiewicz H.E."/>
            <person name="Pangilinan J."/>
            <person name="Lipzen A."/>
            <person name="Ahrendt S."/>
            <person name="Koriabine M."/>
            <person name="Cobaugh K."/>
            <person name="Salamov A."/>
            <person name="Yoshinaga Y."/>
            <person name="Ng V."/>
            <person name="Daum C."/>
            <person name="Grigoriev I.V."/>
            <person name="Slininger P.J."/>
            <person name="Dien B.S."/>
            <person name="Jin Y.-S."/>
            <person name="Rao C.V."/>
        </authorList>
    </citation>
    <scope>NUCLEOTIDE SEQUENCE</scope>
    <source>
        <strain evidence="1">NRRL Y-64009</strain>
    </source>
</reference>
<protein>
    <submittedName>
        <fullName evidence="1">Uncharacterized protein</fullName>
    </submittedName>
</protein>
<feature type="non-terminal residue" evidence="1">
    <location>
        <position position="67"/>
    </location>
</feature>
<dbReference type="GeneID" id="80879909"/>
<feature type="non-terminal residue" evidence="1">
    <location>
        <position position="1"/>
    </location>
</feature>
<sequence>VETLRDEGSIYRIKVASDCSLEALFFCKPEDVQKARLYGQLVIIDVTYNNFRFPLVKFVTVDHNMRT</sequence>